<dbReference type="Gene3D" id="3.40.50.150">
    <property type="entry name" value="Vaccinia Virus protein VP39"/>
    <property type="match status" value="1"/>
</dbReference>
<dbReference type="CDD" id="cd02440">
    <property type="entry name" value="AdoMet_MTases"/>
    <property type="match status" value="1"/>
</dbReference>
<dbReference type="Proteomes" id="UP000836788">
    <property type="component" value="Chromosome 11"/>
</dbReference>
<dbReference type="SUPFAM" id="SSF53335">
    <property type="entry name" value="S-adenosyl-L-methionine-dependent methyltransferases"/>
    <property type="match status" value="1"/>
</dbReference>
<dbReference type="InterPro" id="IPR029063">
    <property type="entry name" value="SAM-dependent_MTases_sf"/>
</dbReference>
<dbReference type="AlphaFoldDB" id="A0A8J9S1E6"/>
<dbReference type="EMBL" id="OU594952">
    <property type="protein sequence ID" value="CAG9279000.1"/>
    <property type="molecule type" value="Genomic_DNA"/>
</dbReference>
<gene>
    <name evidence="1" type="ORF">PTTT1_LOCUS8684</name>
</gene>
<accession>A0A8J9S1E6</accession>
<sequence length="331" mass="36807">MLISIDNSLPLYLPNRMILGRIGSVPLLLASLSCFRSTGTTAMTVSKTPPVSGALSRLVFGKDDALFGWIEEQQEGRDFGKVLDAGTGLHSLRWLATLELKGMVSVDAITADRTMQKNVQQEVDALGVSHLSRVLIGNWFPDSITEPDQNPLLQDISSDYDVILADYLIGAMDGFSPYKQDQMISQLVGLLKPGGRLYVVGLQPIPDKTPGNDAANVICRVRQARDACILLAGHRCYREYPVDWVQRQVEDHPDLELLPSRQFPILYRHETICKQIQVGRSKFKLFRPELVSSMGALLDDLEKQSFEATSKAPNGKIQLGFDYVVTAEKRF</sequence>
<name>A0A8J9S1E6_PHATR</name>
<reference evidence="1" key="1">
    <citation type="submission" date="2022-02" db="EMBL/GenBank/DDBJ databases">
        <authorList>
            <person name="Giguere J D."/>
        </authorList>
    </citation>
    <scope>NUCLEOTIDE SEQUENCE</scope>
    <source>
        <strain evidence="1">CCAP 1055/1</strain>
    </source>
</reference>
<evidence type="ECO:0000313" key="1">
    <source>
        <dbReference type="EMBL" id="CAG9279000.1"/>
    </source>
</evidence>
<organism evidence="1">
    <name type="scientific">Phaeodactylum tricornutum</name>
    <name type="common">Diatom</name>
    <dbReference type="NCBI Taxonomy" id="2850"/>
    <lineage>
        <taxon>Eukaryota</taxon>
        <taxon>Sar</taxon>
        <taxon>Stramenopiles</taxon>
        <taxon>Ochrophyta</taxon>
        <taxon>Bacillariophyta</taxon>
        <taxon>Bacillariophyceae</taxon>
        <taxon>Bacillariophycidae</taxon>
        <taxon>Naviculales</taxon>
        <taxon>Phaeodactylaceae</taxon>
        <taxon>Phaeodactylum</taxon>
    </lineage>
</organism>
<dbReference type="OMA" id="KVHAGNW"/>
<protein>
    <submittedName>
        <fullName evidence="1">Uncharacterized protein</fullName>
    </submittedName>
</protein>
<proteinExistence type="predicted"/>